<feature type="transmembrane region" description="Helical" evidence="1">
    <location>
        <begin position="41"/>
        <end position="61"/>
    </location>
</feature>
<protein>
    <submittedName>
        <fullName evidence="2">Cell division protein FtsL</fullName>
    </submittedName>
</protein>
<dbReference type="STRING" id="575594.HMPREF0501_00013"/>
<keyword evidence="3" id="KW-1185">Reference proteome</keyword>
<keyword evidence="1" id="KW-0472">Membrane</keyword>
<evidence type="ECO:0000313" key="3">
    <source>
        <dbReference type="Proteomes" id="UP000003987"/>
    </source>
</evidence>
<reference evidence="2 3" key="1">
    <citation type="submission" date="2009-06" db="EMBL/GenBank/DDBJ databases">
        <title>The Genome Sequence of Lactobacillus coleohominis strain 101-4-CHN.</title>
        <authorList>
            <consortium name="The Broad Institute Genome Sequencing Platform"/>
            <person name="Ward D."/>
            <person name="Young S.K."/>
            <person name="Zeng Q."/>
            <person name="Koehrsen M."/>
            <person name="Alvarado L."/>
            <person name="Berlin A."/>
            <person name="Borenstein D."/>
            <person name="Chen Z."/>
            <person name="Engels R."/>
            <person name="Freedman E."/>
            <person name="Gellesch M."/>
            <person name="Goldberg J."/>
            <person name="Griggs A."/>
            <person name="Gujja S."/>
            <person name="Heiman D."/>
            <person name="Hepburn T."/>
            <person name="Howarth C."/>
            <person name="Jen D."/>
            <person name="Larson L."/>
            <person name="Lewis B."/>
            <person name="Mehta T."/>
            <person name="Park D."/>
            <person name="Pearson M."/>
            <person name="Roberts A."/>
            <person name="Saif S."/>
            <person name="Shea T."/>
            <person name="Shenoy N."/>
            <person name="Sisk P."/>
            <person name="Stolte C."/>
            <person name="Sykes S."/>
            <person name="Walk T."/>
            <person name="White J."/>
            <person name="Yandava C."/>
            <person name="Liu Y."/>
            <person name="Xu Q."/>
            <person name="Lander E."/>
            <person name="Nusbaum C."/>
            <person name="Galagan J."/>
            <person name="Birren B."/>
        </authorList>
    </citation>
    <scope>NUCLEOTIDE SEQUENCE [LARGE SCALE GENOMIC DNA]</scope>
    <source>
        <strain evidence="2 3">101-4-CHN</strain>
    </source>
</reference>
<evidence type="ECO:0000256" key="1">
    <source>
        <dbReference type="SAM" id="Phobius"/>
    </source>
</evidence>
<dbReference type="Proteomes" id="UP000003987">
    <property type="component" value="Unassembled WGS sequence"/>
</dbReference>
<organism evidence="2 3">
    <name type="scientific">Limosilactobacillus coleohominis 101-4-CHN</name>
    <dbReference type="NCBI Taxonomy" id="575594"/>
    <lineage>
        <taxon>Bacteria</taxon>
        <taxon>Bacillati</taxon>
        <taxon>Bacillota</taxon>
        <taxon>Bacilli</taxon>
        <taxon>Lactobacillales</taxon>
        <taxon>Lactobacillaceae</taxon>
        <taxon>Limosilactobacillus</taxon>
    </lineage>
</organism>
<dbReference type="EMBL" id="GG698802">
    <property type="protein sequence ID" value="EEU30608.1"/>
    <property type="molecule type" value="Genomic_DNA"/>
</dbReference>
<keyword evidence="1" id="KW-0812">Transmembrane</keyword>
<keyword evidence="2" id="KW-0132">Cell division</keyword>
<accession>C7XTC8</accession>
<dbReference type="HOGENOM" id="CLU_160672_0_1_9"/>
<gene>
    <name evidence="2" type="primary">ftsL</name>
    <name evidence="2" type="ORF">HMPREF0501_00013</name>
</gene>
<keyword evidence="2" id="KW-0131">Cell cycle</keyword>
<proteinExistence type="predicted"/>
<dbReference type="GO" id="GO:0051301">
    <property type="term" value="P:cell division"/>
    <property type="evidence" value="ECO:0007669"/>
    <property type="project" value="UniProtKB-KW"/>
</dbReference>
<sequence length="123" mass="13764">MDKMDFNTNVAKKLTETQPVQQPRQATQTQFQSVAISKFEYLLTGCCALVICAMMISLISAKISVNNSQRHLQNIQTQISKVNNSNISQQQEIGDLTSQSNLQKIAAKYNLNDSNTNVRNVNK</sequence>
<name>C7XTC8_9LACO</name>
<dbReference type="AlphaFoldDB" id="C7XTC8"/>
<evidence type="ECO:0000313" key="2">
    <source>
        <dbReference type="EMBL" id="EEU30608.1"/>
    </source>
</evidence>
<dbReference type="eggNOG" id="COG4839">
    <property type="taxonomic scope" value="Bacteria"/>
</dbReference>
<keyword evidence="1" id="KW-1133">Transmembrane helix</keyword>